<organism evidence="3 4">
    <name type="scientific">Aplosporella prunicola CBS 121167</name>
    <dbReference type="NCBI Taxonomy" id="1176127"/>
    <lineage>
        <taxon>Eukaryota</taxon>
        <taxon>Fungi</taxon>
        <taxon>Dikarya</taxon>
        <taxon>Ascomycota</taxon>
        <taxon>Pezizomycotina</taxon>
        <taxon>Dothideomycetes</taxon>
        <taxon>Dothideomycetes incertae sedis</taxon>
        <taxon>Botryosphaeriales</taxon>
        <taxon>Aplosporellaceae</taxon>
        <taxon>Aplosporella</taxon>
    </lineage>
</organism>
<dbReference type="InterPro" id="IPR021917">
    <property type="entry name" value="Unchr_Zn-peptidase-like"/>
</dbReference>
<feature type="compositionally biased region" description="Polar residues" evidence="1">
    <location>
        <begin position="58"/>
        <end position="82"/>
    </location>
</feature>
<dbReference type="Pfam" id="PF12044">
    <property type="entry name" value="Metallopep"/>
    <property type="match status" value="1"/>
</dbReference>
<dbReference type="OrthoDB" id="74460at2759"/>
<name>A0A6A6BMG8_9PEZI</name>
<dbReference type="EMBL" id="ML995479">
    <property type="protein sequence ID" value="KAF2144465.1"/>
    <property type="molecule type" value="Genomic_DNA"/>
</dbReference>
<dbReference type="GeneID" id="54299366"/>
<proteinExistence type="predicted"/>
<reference evidence="3" key="1">
    <citation type="journal article" date="2020" name="Stud. Mycol.">
        <title>101 Dothideomycetes genomes: a test case for predicting lifestyles and emergence of pathogens.</title>
        <authorList>
            <person name="Haridas S."/>
            <person name="Albert R."/>
            <person name="Binder M."/>
            <person name="Bloem J."/>
            <person name="Labutti K."/>
            <person name="Salamov A."/>
            <person name="Andreopoulos B."/>
            <person name="Baker S."/>
            <person name="Barry K."/>
            <person name="Bills G."/>
            <person name="Bluhm B."/>
            <person name="Cannon C."/>
            <person name="Castanera R."/>
            <person name="Culley D."/>
            <person name="Daum C."/>
            <person name="Ezra D."/>
            <person name="Gonzalez J."/>
            <person name="Henrissat B."/>
            <person name="Kuo A."/>
            <person name="Liang C."/>
            <person name="Lipzen A."/>
            <person name="Lutzoni F."/>
            <person name="Magnuson J."/>
            <person name="Mondo S."/>
            <person name="Nolan M."/>
            <person name="Ohm R."/>
            <person name="Pangilinan J."/>
            <person name="Park H.-J."/>
            <person name="Ramirez L."/>
            <person name="Alfaro M."/>
            <person name="Sun H."/>
            <person name="Tritt A."/>
            <person name="Yoshinaga Y."/>
            <person name="Zwiers L.-H."/>
            <person name="Turgeon B."/>
            <person name="Goodwin S."/>
            <person name="Spatafora J."/>
            <person name="Crous P."/>
            <person name="Grigoriev I."/>
        </authorList>
    </citation>
    <scope>NUCLEOTIDE SEQUENCE</scope>
    <source>
        <strain evidence="3">CBS 121167</strain>
    </source>
</reference>
<evidence type="ECO:0000259" key="2">
    <source>
        <dbReference type="PROSITE" id="PS51752"/>
    </source>
</evidence>
<dbReference type="InterPro" id="IPR001229">
    <property type="entry name" value="Jacalin-like_lectin_dom"/>
</dbReference>
<feature type="region of interest" description="Disordered" evidence="1">
    <location>
        <begin position="1"/>
        <end position="120"/>
    </location>
</feature>
<dbReference type="GO" id="GO:0005737">
    <property type="term" value="C:cytoplasm"/>
    <property type="evidence" value="ECO:0007669"/>
    <property type="project" value="TreeGrafter"/>
</dbReference>
<feature type="compositionally biased region" description="Low complexity" evidence="1">
    <location>
        <begin position="34"/>
        <end position="47"/>
    </location>
</feature>
<evidence type="ECO:0000313" key="4">
    <source>
        <dbReference type="Proteomes" id="UP000799438"/>
    </source>
</evidence>
<evidence type="ECO:0000313" key="3">
    <source>
        <dbReference type="EMBL" id="KAF2144465.1"/>
    </source>
</evidence>
<dbReference type="PANTHER" id="PTHR21054">
    <property type="entry name" value="ZINC METALLOPROTEINASE-RELATED"/>
    <property type="match status" value="1"/>
</dbReference>
<keyword evidence="4" id="KW-1185">Reference proteome</keyword>
<dbReference type="InterPro" id="IPR053002">
    <property type="entry name" value="Metalloproteinase_M10B"/>
</dbReference>
<sequence>MPSFHWNFRRKSSKSTTASNASSDGSTGVPPIPTSKSSSTLSSNQQTTPPPSLPENGVASSKPMNGHSRQATVKRPSTTNNSSKRHSMINLSGNNSPPPTGMPQQRPPLPPTTTSPFSPHVTSIGNRETVYQKMLLISGQIGEEGTKAMDGVFTINHLSDTSFPASTWPVNESHFKALVHLHPGPNRLRFDFASPKLSTGNPSKPLHSTFFDITYVPLNNAPPLHLAILLGKDSPGTFDAPPDRIQREGNDLDTAMRKFRMASYLWQAFTGEQMYRNGFGRRCWRYEEEWQPGTLTIADSETSQYRNEAKIHIIRTEKTVEEIRDLNKAQQYDQATDKGALFGIAMEAVKAHFKPAPGQKQYVSCMFLDTCWDTQAKVVRGHAALGGGDGEVGLAIFGSHALHSYPSCIEEVVPTFSDCTRTDTNFVANDCNESGSTWEAANIGIGAHLHETGHLFGCPHQESGVMLRDYVRFNRTFATREPYSTRTQQHGKLVCSTEDECNWHRLDCLRFRFHPCFRLPLDKQLASDNDVQVWSGDNKEILITTDTGVAWMELYPQGDDVCHHWIDYTMERQRRRDLSLSEDDLRKLLPSDKRKKPLKIEIYSFGGGKHVVDDFDQLISKTKRVKLPGGGKGFIASKLGYSQLEGSQPQEIVLDCIENKLPKRVLMSIRIYHGYAIDGIEFMYDDKTSQLFGKRGGTPGGSEFKLDLPKHEFLVGFYIRAGLWIDGIQIITNQRKSEIYGNPVGGSGHKLIPPSTYKIAGLTGSCGSWLDGFALIITR</sequence>
<feature type="compositionally biased region" description="Pro residues" evidence="1">
    <location>
        <begin position="96"/>
        <end position="113"/>
    </location>
</feature>
<dbReference type="AlphaFoldDB" id="A0A6A6BMG8"/>
<feature type="domain" description="Jacalin-type lectin" evidence="2">
    <location>
        <begin position="639"/>
        <end position="779"/>
    </location>
</feature>
<feature type="compositionally biased region" description="Low complexity" evidence="1">
    <location>
        <begin position="14"/>
        <end position="23"/>
    </location>
</feature>
<dbReference type="Proteomes" id="UP000799438">
    <property type="component" value="Unassembled WGS sequence"/>
</dbReference>
<dbReference type="Pfam" id="PF01419">
    <property type="entry name" value="Jacalin"/>
    <property type="match status" value="1"/>
</dbReference>
<dbReference type="PANTHER" id="PTHR21054:SF2">
    <property type="entry name" value="MIP04191P"/>
    <property type="match status" value="1"/>
</dbReference>
<dbReference type="InterPro" id="IPR036404">
    <property type="entry name" value="Jacalin-like_lectin_dom_sf"/>
</dbReference>
<protein>
    <recommendedName>
        <fullName evidence="2">Jacalin-type lectin domain-containing protein</fullName>
    </recommendedName>
</protein>
<dbReference type="RefSeq" id="XP_033400177.1">
    <property type="nucleotide sequence ID" value="XM_033541869.1"/>
</dbReference>
<dbReference type="SUPFAM" id="SSF51101">
    <property type="entry name" value="Mannose-binding lectins"/>
    <property type="match status" value="1"/>
</dbReference>
<accession>A0A6A6BMG8</accession>
<dbReference type="PROSITE" id="PS51752">
    <property type="entry name" value="JACALIN_LECTIN"/>
    <property type="match status" value="1"/>
</dbReference>
<gene>
    <name evidence="3" type="ORF">K452DRAFT_295910</name>
</gene>
<dbReference type="Gene3D" id="2.100.10.30">
    <property type="entry name" value="Jacalin-like lectin domain"/>
    <property type="match status" value="1"/>
</dbReference>
<evidence type="ECO:0000256" key="1">
    <source>
        <dbReference type="SAM" id="MobiDB-lite"/>
    </source>
</evidence>